<dbReference type="PROSITE" id="PS51371">
    <property type="entry name" value="CBS"/>
    <property type="match status" value="2"/>
</dbReference>
<sequence>MANFELTRKFVEELKVLIDKQDNEEVSRILDDLHPADIAELFEELNIDEAKYIYFLLDDDKAADVLIELDEYDRLRFLESLPSEVIARRFIDKMDSDDAADVISEFDPNRQQEVISYIEDANVAGDIVDLLNYDENTAGGLMAKELIKVKENWSIPTCLRSMRRQAENIDEVYYVYVVDNNGKLKGTLSLKKMLLSSTGKLVSDIYNPDVISVGVDTPAEEVSNIMDKYGLVALPVVDHVGRLAGRITIDDVVDFMREEAGKDYALASGITGDVEASDSIWLLTKARIPWLFIGLIGGLFGSRVVGSFGGILDLYPQLAFFMPLIAAMGGNVGIQSSAIVVQSIAAGTMGLASPIKKLLKEFSVAVLNASVLAGLAFVYNMLIGSQEALTLTVSGAMFSVIIFASIFGAVVPLFLNKIKIDPAVATGPFVTTLNDIIGMGIYLTIGTFFYNWLA</sequence>
<feature type="transmembrane region" description="Helical" evidence="9">
    <location>
        <begin position="388"/>
        <end position="415"/>
    </location>
</feature>
<proteinExistence type="inferred from homology"/>
<dbReference type="SMART" id="SM00924">
    <property type="entry name" value="MgtE_N"/>
    <property type="match status" value="1"/>
</dbReference>
<dbReference type="NCBIfam" id="TIGR00400">
    <property type="entry name" value="mgtE"/>
    <property type="match status" value="1"/>
</dbReference>
<dbReference type="STRING" id="385682.SAMN05444380_10924"/>
<dbReference type="Pfam" id="PF03448">
    <property type="entry name" value="MgtE_N"/>
    <property type="match status" value="1"/>
</dbReference>
<evidence type="ECO:0000256" key="4">
    <source>
        <dbReference type="ARBA" id="ARBA00022692"/>
    </source>
</evidence>
<dbReference type="InterPro" id="IPR006669">
    <property type="entry name" value="MgtE_transporter"/>
</dbReference>
<accession>A0A1I1Z732</accession>
<gene>
    <name evidence="11" type="ORF">SAMN05444380_10924</name>
</gene>
<dbReference type="AlphaFoldDB" id="A0A1I1Z732"/>
<evidence type="ECO:0000313" key="12">
    <source>
        <dbReference type="Proteomes" id="UP000181976"/>
    </source>
</evidence>
<comment type="caution">
    <text evidence="9">Lacks conserved residue(s) required for the propagation of feature annotation.</text>
</comment>
<organism evidence="11 12">
    <name type="scientific">Thermophagus xiamenensis</name>
    <dbReference type="NCBI Taxonomy" id="385682"/>
    <lineage>
        <taxon>Bacteria</taxon>
        <taxon>Pseudomonadati</taxon>
        <taxon>Bacteroidota</taxon>
        <taxon>Bacteroidia</taxon>
        <taxon>Marinilabiliales</taxon>
        <taxon>Marinilabiliaceae</taxon>
        <taxon>Thermophagus</taxon>
    </lineage>
</organism>
<dbReference type="InterPro" id="IPR006668">
    <property type="entry name" value="Mg_transptr_MgtE_intracell_dom"/>
</dbReference>
<comment type="similarity">
    <text evidence="2 9">Belongs to the SLC41A transporter family.</text>
</comment>
<feature type="domain" description="CBS" evidence="10">
    <location>
        <begin position="206"/>
        <end position="264"/>
    </location>
</feature>
<comment type="subcellular location">
    <subcellularLocation>
        <location evidence="9">Cell membrane</location>
        <topology evidence="9">Multi-pass membrane protein</topology>
    </subcellularLocation>
    <subcellularLocation>
        <location evidence="1">Membrane</location>
        <topology evidence="1">Multi-pass membrane protein</topology>
    </subcellularLocation>
</comment>
<dbReference type="SMART" id="SM00116">
    <property type="entry name" value="CBS"/>
    <property type="match status" value="2"/>
</dbReference>
<name>A0A1I1Z732_9BACT</name>
<keyword evidence="8" id="KW-0129">CBS domain</keyword>
<dbReference type="Pfam" id="PF00571">
    <property type="entry name" value="CBS"/>
    <property type="match status" value="2"/>
</dbReference>
<evidence type="ECO:0000256" key="9">
    <source>
        <dbReference type="RuleBase" id="RU362011"/>
    </source>
</evidence>
<evidence type="ECO:0000259" key="10">
    <source>
        <dbReference type="PROSITE" id="PS51371"/>
    </source>
</evidence>
<evidence type="ECO:0000256" key="3">
    <source>
        <dbReference type="ARBA" id="ARBA00022448"/>
    </source>
</evidence>
<dbReference type="GO" id="GO:0005886">
    <property type="term" value="C:plasma membrane"/>
    <property type="evidence" value="ECO:0007669"/>
    <property type="project" value="UniProtKB-SubCell"/>
</dbReference>
<dbReference type="eggNOG" id="COG2239">
    <property type="taxonomic scope" value="Bacteria"/>
</dbReference>
<comment type="function">
    <text evidence="9">Acts as a magnesium transporter.</text>
</comment>
<dbReference type="InterPro" id="IPR036739">
    <property type="entry name" value="SLC41_membr_dom_sf"/>
</dbReference>
<dbReference type="SUPFAM" id="SSF54631">
    <property type="entry name" value="CBS-domain pair"/>
    <property type="match status" value="1"/>
</dbReference>
<dbReference type="GO" id="GO:0046872">
    <property type="term" value="F:metal ion binding"/>
    <property type="evidence" value="ECO:0007669"/>
    <property type="project" value="UniProtKB-KW"/>
</dbReference>
<dbReference type="Gene3D" id="1.10.357.20">
    <property type="entry name" value="SLC41 divalent cation transporters, integral membrane domain"/>
    <property type="match status" value="1"/>
</dbReference>
<dbReference type="OrthoDB" id="9790355at2"/>
<keyword evidence="6 9" id="KW-1133">Transmembrane helix</keyword>
<feature type="transmembrane region" description="Helical" evidence="9">
    <location>
        <begin position="290"/>
        <end position="312"/>
    </location>
</feature>
<keyword evidence="3 9" id="KW-0813">Transport</keyword>
<protein>
    <recommendedName>
        <fullName evidence="9">Magnesium transporter MgtE</fullName>
    </recommendedName>
</protein>
<evidence type="ECO:0000256" key="5">
    <source>
        <dbReference type="ARBA" id="ARBA00022842"/>
    </source>
</evidence>
<evidence type="ECO:0000256" key="7">
    <source>
        <dbReference type="ARBA" id="ARBA00023136"/>
    </source>
</evidence>
<dbReference type="Pfam" id="PF01769">
    <property type="entry name" value="MgtE"/>
    <property type="match status" value="1"/>
</dbReference>
<dbReference type="SUPFAM" id="SSF158791">
    <property type="entry name" value="MgtE N-terminal domain-like"/>
    <property type="match status" value="1"/>
</dbReference>
<dbReference type="Proteomes" id="UP000181976">
    <property type="component" value="Unassembled WGS sequence"/>
</dbReference>
<evidence type="ECO:0000256" key="2">
    <source>
        <dbReference type="ARBA" id="ARBA00009749"/>
    </source>
</evidence>
<dbReference type="CDD" id="cd04606">
    <property type="entry name" value="CBS_pair_Mg_transporter"/>
    <property type="match status" value="1"/>
</dbReference>
<reference evidence="11 12" key="1">
    <citation type="submission" date="2016-10" db="EMBL/GenBank/DDBJ databases">
        <authorList>
            <person name="de Groot N.N."/>
        </authorList>
    </citation>
    <scope>NUCLEOTIDE SEQUENCE [LARGE SCALE GENOMIC DNA]</scope>
    <source>
        <strain evidence="11 12">DSM 19012</strain>
    </source>
</reference>
<dbReference type="InterPro" id="IPR000644">
    <property type="entry name" value="CBS_dom"/>
</dbReference>
<dbReference type="Gene3D" id="1.25.60.10">
    <property type="entry name" value="MgtE N-terminal domain-like"/>
    <property type="match status" value="1"/>
</dbReference>
<dbReference type="InterPro" id="IPR006667">
    <property type="entry name" value="SLC41_membr_dom"/>
</dbReference>
<dbReference type="SUPFAM" id="SSF161093">
    <property type="entry name" value="MgtE membrane domain-like"/>
    <property type="match status" value="1"/>
</dbReference>
<dbReference type="PANTHER" id="PTHR43773:SF1">
    <property type="entry name" value="MAGNESIUM TRANSPORTER MGTE"/>
    <property type="match status" value="1"/>
</dbReference>
<feature type="transmembrane region" description="Helical" evidence="9">
    <location>
        <begin position="362"/>
        <end position="382"/>
    </location>
</feature>
<dbReference type="InterPro" id="IPR038076">
    <property type="entry name" value="MgtE_N_sf"/>
</dbReference>
<dbReference type="PANTHER" id="PTHR43773">
    <property type="entry name" value="MAGNESIUM TRANSPORTER MGTE"/>
    <property type="match status" value="1"/>
</dbReference>
<evidence type="ECO:0000256" key="6">
    <source>
        <dbReference type="ARBA" id="ARBA00022989"/>
    </source>
</evidence>
<dbReference type="RefSeq" id="WP_010526390.1">
    <property type="nucleotide sequence ID" value="NZ_AFSL01000008.1"/>
</dbReference>
<comment type="subunit">
    <text evidence="9">Homodimer.</text>
</comment>
<feature type="domain" description="CBS" evidence="10">
    <location>
        <begin position="142"/>
        <end position="205"/>
    </location>
</feature>
<evidence type="ECO:0000256" key="8">
    <source>
        <dbReference type="PROSITE-ProRule" id="PRU00703"/>
    </source>
</evidence>
<dbReference type="EMBL" id="FONA01000009">
    <property type="protein sequence ID" value="SFE27596.1"/>
    <property type="molecule type" value="Genomic_DNA"/>
</dbReference>
<dbReference type="InterPro" id="IPR046342">
    <property type="entry name" value="CBS_dom_sf"/>
</dbReference>
<keyword evidence="9" id="KW-0479">Metal-binding</keyword>
<dbReference type="Gene3D" id="3.10.580.10">
    <property type="entry name" value="CBS-domain"/>
    <property type="match status" value="1"/>
</dbReference>
<keyword evidence="7 9" id="KW-0472">Membrane</keyword>
<feature type="transmembrane region" description="Helical" evidence="9">
    <location>
        <begin position="436"/>
        <end position="453"/>
    </location>
</feature>
<keyword evidence="5 9" id="KW-0460">Magnesium</keyword>
<dbReference type="InParanoid" id="A0A1I1Z732"/>
<dbReference type="GO" id="GO:0015095">
    <property type="term" value="F:magnesium ion transmembrane transporter activity"/>
    <property type="evidence" value="ECO:0007669"/>
    <property type="project" value="UniProtKB-UniRule"/>
</dbReference>
<keyword evidence="4 9" id="KW-0812">Transmembrane</keyword>
<keyword evidence="12" id="KW-1185">Reference proteome</keyword>
<keyword evidence="9" id="KW-1003">Cell membrane</keyword>
<evidence type="ECO:0000313" key="11">
    <source>
        <dbReference type="EMBL" id="SFE27596.1"/>
    </source>
</evidence>
<evidence type="ECO:0000256" key="1">
    <source>
        <dbReference type="ARBA" id="ARBA00004141"/>
    </source>
</evidence>